<dbReference type="Proteomes" id="UP000016160">
    <property type="component" value="Chromosome"/>
</dbReference>
<feature type="transmembrane region" description="Helical" evidence="4">
    <location>
        <begin position="16"/>
        <end position="35"/>
    </location>
</feature>
<evidence type="ECO:0000256" key="2">
    <source>
        <dbReference type="ARBA" id="ARBA00022989"/>
    </source>
</evidence>
<evidence type="ECO:0000313" key="6">
    <source>
        <dbReference type="Proteomes" id="UP000016160"/>
    </source>
</evidence>
<accession>T2KLN1</accession>
<reference evidence="5 6" key="1">
    <citation type="journal article" date="2013" name="Appl. Environ. Microbiol.">
        <title>The genome of the alga-associated marine flavobacterium Formosa agariphila KMM 3901T reveals a broad potential for degradation of algal polysaccharides.</title>
        <authorList>
            <person name="Mann A.J."/>
            <person name="Hahnke R.L."/>
            <person name="Huang S."/>
            <person name="Werner J."/>
            <person name="Xing P."/>
            <person name="Barbeyron T."/>
            <person name="Huettel B."/>
            <person name="Stueber K."/>
            <person name="Reinhardt R."/>
            <person name="Harder J."/>
            <person name="Gloeckner F.O."/>
            <person name="Amann R.I."/>
            <person name="Teeling H."/>
        </authorList>
    </citation>
    <scope>NUCLEOTIDE SEQUENCE [LARGE SCALE GENOMIC DNA]</scope>
    <source>
        <strain evidence="6">DSM 15362 / KCTC 12365 / LMG 23005 / KMM 3901</strain>
    </source>
</reference>
<dbReference type="eggNOG" id="COG2271">
    <property type="taxonomic scope" value="Bacteria"/>
</dbReference>
<feature type="transmembrane region" description="Helical" evidence="4">
    <location>
        <begin position="89"/>
        <end position="109"/>
    </location>
</feature>
<feature type="transmembrane region" description="Helical" evidence="4">
    <location>
        <begin position="297"/>
        <end position="320"/>
    </location>
</feature>
<dbReference type="PATRIC" id="fig|1347342.6.peg.1619"/>
<feature type="transmembrane region" description="Helical" evidence="4">
    <location>
        <begin position="263"/>
        <end position="285"/>
    </location>
</feature>
<keyword evidence="2 4" id="KW-1133">Transmembrane helix</keyword>
<evidence type="ECO:0000313" key="5">
    <source>
        <dbReference type="EMBL" id="CDF79326.1"/>
    </source>
</evidence>
<dbReference type="RefSeq" id="WP_038529430.1">
    <property type="nucleotide sequence ID" value="NZ_HG315671.1"/>
</dbReference>
<dbReference type="PANTHER" id="PTHR11360">
    <property type="entry name" value="MONOCARBOXYLATE TRANSPORTER"/>
    <property type="match status" value="1"/>
</dbReference>
<dbReference type="InterPro" id="IPR050327">
    <property type="entry name" value="Proton-linked_MCT"/>
</dbReference>
<feature type="transmembrane region" description="Helical" evidence="4">
    <location>
        <begin position="327"/>
        <end position="346"/>
    </location>
</feature>
<dbReference type="InterPro" id="IPR011701">
    <property type="entry name" value="MFS"/>
</dbReference>
<feature type="transmembrane region" description="Helical" evidence="4">
    <location>
        <begin position="352"/>
        <end position="374"/>
    </location>
</feature>
<dbReference type="STRING" id="1347342.BN863_16140"/>
<feature type="transmembrane region" description="Helical" evidence="4">
    <location>
        <begin position="163"/>
        <end position="184"/>
    </location>
</feature>
<proteinExistence type="predicted"/>
<evidence type="ECO:0000256" key="4">
    <source>
        <dbReference type="SAM" id="Phobius"/>
    </source>
</evidence>
<sequence>MSTPNKFSFVNPKNVPFFYGYIVLFIGSIGVLASIPGQTVGVSVFTDPVKDALGLSRNQFSNAYMIGTILSAFFVSKAGILFDRYGARYVAFGATVVLGMSLLLCSVAVEISHAINTLLKISTWMVPFGVMCVLFFCIRFSGQGVLTMASRNMIMLWFDKNRGKVNALSSVTVSLGFSSSPLVLNYLIDNHGWERSWQILAVCLFVFSFGILQLYRNKPEDFNMVPDGVKTPETSDEVQTITEPLKKVLRHFTLHEAKQTRGFWMFSLILAFNSFFTTGFTFHVVSIFGSQGYSKTHAIAIFIPISIIALSVSTLCNILSDYISHKIYLYVMIGGGILASCGLMCLSHPFGVYALVAGLGLLSGLFAVINAVTWPRYYGRLHLGAITGKVMSFLVVASAIAPSLFSYCFSTFGSYAYISYMALGFLLFLTVGAIAVKNPQ</sequence>
<dbReference type="HOGENOM" id="CLU_001265_59_9_10"/>
<dbReference type="InterPro" id="IPR036259">
    <property type="entry name" value="MFS_trans_sf"/>
</dbReference>
<name>T2KLN1_FORAG</name>
<keyword evidence="6" id="KW-1185">Reference proteome</keyword>
<dbReference type="Gene3D" id="1.20.1250.20">
    <property type="entry name" value="MFS general substrate transporter like domains"/>
    <property type="match status" value="1"/>
</dbReference>
<feature type="transmembrane region" description="Helical" evidence="4">
    <location>
        <begin position="63"/>
        <end position="82"/>
    </location>
</feature>
<evidence type="ECO:0000256" key="3">
    <source>
        <dbReference type="ARBA" id="ARBA00023136"/>
    </source>
</evidence>
<feature type="transmembrane region" description="Helical" evidence="4">
    <location>
        <begin position="417"/>
        <end position="436"/>
    </location>
</feature>
<organism evidence="5 6">
    <name type="scientific">Formosa agariphila (strain DSM 15362 / KCTC 12365 / LMG 23005 / KMM 3901 / M-2Alg 35-1)</name>
    <dbReference type="NCBI Taxonomy" id="1347342"/>
    <lineage>
        <taxon>Bacteria</taxon>
        <taxon>Pseudomonadati</taxon>
        <taxon>Bacteroidota</taxon>
        <taxon>Flavobacteriia</taxon>
        <taxon>Flavobacteriales</taxon>
        <taxon>Flavobacteriaceae</taxon>
        <taxon>Formosa</taxon>
    </lineage>
</organism>
<dbReference type="OrthoDB" id="182417at2"/>
<dbReference type="AlphaFoldDB" id="T2KLN1"/>
<dbReference type="Pfam" id="PF07690">
    <property type="entry name" value="MFS_1"/>
    <property type="match status" value="1"/>
</dbReference>
<keyword evidence="1 4" id="KW-0812">Transmembrane</keyword>
<evidence type="ECO:0000256" key="1">
    <source>
        <dbReference type="ARBA" id="ARBA00022692"/>
    </source>
</evidence>
<dbReference type="EMBL" id="HG315671">
    <property type="protein sequence ID" value="CDF79326.1"/>
    <property type="molecule type" value="Genomic_DNA"/>
</dbReference>
<protein>
    <submittedName>
        <fullName evidence="5">Major facility family transporter permease</fullName>
    </submittedName>
</protein>
<feature type="transmembrane region" description="Helical" evidence="4">
    <location>
        <begin position="386"/>
        <end position="405"/>
    </location>
</feature>
<feature type="transmembrane region" description="Helical" evidence="4">
    <location>
        <begin position="196"/>
        <end position="215"/>
    </location>
</feature>
<dbReference type="SUPFAM" id="SSF103473">
    <property type="entry name" value="MFS general substrate transporter"/>
    <property type="match status" value="1"/>
</dbReference>
<dbReference type="GO" id="GO:0022857">
    <property type="term" value="F:transmembrane transporter activity"/>
    <property type="evidence" value="ECO:0007669"/>
    <property type="project" value="InterPro"/>
</dbReference>
<keyword evidence="3 4" id="KW-0472">Membrane</keyword>
<dbReference type="PANTHER" id="PTHR11360:SF308">
    <property type="entry name" value="BLL3089 PROTEIN"/>
    <property type="match status" value="1"/>
</dbReference>
<feature type="transmembrane region" description="Helical" evidence="4">
    <location>
        <begin position="121"/>
        <end position="142"/>
    </location>
</feature>
<gene>
    <name evidence="5" type="ORF">BN863_16140</name>
</gene>